<dbReference type="SMART" id="SM00392">
    <property type="entry name" value="PROF"/>
    <property type="match status" value="1"/>
</dbReference>
<keyword evidence="4 7" id="KW-0009">Actin-binding</keyword>
<dbReference type="GO" id="GO:0005938">
    <property type="term" value="C:cell cortex"/>
    <property type="evidence" value="ECO:0007669"/>
    <property type="project" value="TreeGrafter"/>
</dbReference>
<reference evidence="8" key="1">
    <citation type="journal article" date="2020" name="Microb. Genom.">
        <title>Genetic diversity of clinical and environmental Mucorales isolates obtained from an investigation of mucormycosis cases among solid organ transplant recipients.</title>
        <authorList>
            <person name="Nguyen M.H."/>
            <person name="Kaul D."/>
            <person name="Muto C."/>
            <person name="Cheng S.J."/>
            <person name="Richter R.A."/>
            <person name="Bruno V.M."/>
            <person name="Liu G."/>
            <person name="Beyhan S."/>
            <person name="Sundermann A.J."/>
            <person name="Mounaud S."/>
            <person name="Pasculle A.W."/>
            <person name="Nierman W.C."/>
            <person name="Driscoll E."/>
            <person name="Cumbie R."/>
            <person name="Clancy C.J."/>
            <person name="Dupont C.L."/>
        </authorList>
    </citation>
    <scope>NUCLEOTIDE SEQUENCE</scope>
    <source>
        <strain evidence="8">GL11</strain>
    </source>
</reference>
<comment type="subunit">
    <text evidence="6">Occurs in many kinds of cells as a complex with monomeric actin in a 1:1 ratio.</text>
</comment>
<keyword evidence="9" id="KW-1185">Reference proteome</keyword>
<gene>
    <name evidence="8" type="ORF">G6F64_006513</name>
</gene>
<sequence>MSWQAYVDNNLIGTGNVSQAAIYGHAGGVWATSAGFQLQPSEVQEIIAGYANPENATAHGIHVAGEKYFVIKADERSIYGKKGADGICIVKTTQAFLVCTYKEGIQPGNCTKVVEALADYLISVGF</sequence>
<keyword evidence="5 6" id="KW-0206">Cytoskeleton</keyword>
<dbReference type="InterPro" id="IPR027310">
    <property type="entry name" value="Profilin_CS"/>
</dbReference>
<evidence type="ECO:0000256" key="1">
    <source>
        <dbReference type="ARBA" id="ARBA00004245"/>
    </source>
</evidence>
<dbReference type="PRINTS" id="PR01640">
    <property type="entry name" value="PROFILINPLNT"/>
</dbReference>
<keyword evidence="3" id="KW-0963">Cytoplasm</keyword>
<dbReference type="CDD" id="cd00148">
    <property type="entry name" value="PROF"/>
    <property type="match status" value="1"/>
</dbReference>
<dbReference type="GO" id="GO:0003785">
    <property type="term" value="F:actin monomer binding"/>
    <property type="evidence" value="ECO:0007669"/>
    <property type="project" value="TreeGrafter"/>
</dbReference>
<dbReference type="FunFam" id="3.30.450.30:FF:000001">
    <property type="entry name" value="Profilin"/>
    <property type="match status" value="1"/>
</dbReference>
<dbReference type="InterPro" id="IPR036140">
    <property type="entry name" value="PFN_sf"/>
</dbReference>
<organism evidence="8 9">
    <name type="scientific">Rhizopus oryzae</name>
    <name type="common">Mucormycosis agent</name>
    <name type="synonym">Rhizopus arrhizus var. delemar</name>
    <dbReference type="NCBI Taxonomy" id="64495"/>
    <lineage>
        <taxon>Eukaryota</taxon>
        <taxon>Fungi</taxon>
        <taxon>Fungi incertae sedis</taxon>
        <taxon>Mucoromycota</taxon>
        <taxon>Mucoromycotina</taxon>
        <taxon>Mucoromycetes</taxon>
        <taxon>Mucorales</taxon>
        <taxon>Mucorineae</taxon>
        <taxon>Rhizopodaceae</taxon>
        <taxon>Rhizopus</taxon>
    </lineage>
</organism>
<evidence type="ECO:0000313" key="8">
    <source>
        <dbReference type="EMBL" id="KAG1307823.1"/>
    </source>
</evidence>
<comment type="caution">
    <text evidence="8">The sequence shown here is derived from an EMBL/GenBank/DDBJ whole genome shotgun (WGS) entry which is preliminary data.</text>
</comment>
<dbReference type="Proteomes" id="UP000716291">
    <property type="component" value="Unassembled WGS sequence"/>
</dbReference>
<dbReference type="AlphaFoldDB" id="A0A9P7BSC5"/>
<evidence type="ECO:0000256" key="2">
    <source>
        <dbReference type="ARBA" id="ARBA00010058"/>
    </source>
</evidence>
<comment type="function">
    <text evidence="6">Binds to actin and affects the structure of the cytoskeleton. At high concentrations, profilin prevents the polymerization of actin, whereas it enhances it at low concentrations.</text>
</comment>
<dbReference type="SUPFAM" id="SSF55770">
    <property type="entry name" value="Profilin (actin-binding protein)"/>
    <property type="match status" value="1"/>
</dbReference>
<dbReference type="OrthoDB" id="421374at2759"/>
<name>A0A9P7BSC5_RHIOR</name>
<dbReference type="GO" id="GO:0005856">
    <property type="term" value="C:cytoskeleton"/>
    <property type="evidence" value="ECO:0007669"/>
    <property type="project" value="UniProtKB-SubCell"/>
</dbReference>
<dbReference type="InterPro" id="IPR048278">
    <property type="entry name" value="PFN"/>
</dbReference>
<comment type="similarity">
    <text evidence="2 7">Belongs to the profilin family.</text>
</comment>
<protein>
    <recommendedName>
        <fullName evidence="7">Profilin</fullName>
    </recommendedName>
</protein>
<dbReference type="Pfam" id="PF00235">
    <property type="entry name" value="Profilin"/>
    <property type="match status" value="1"/>
</dbReference>
<dbReference type="EMBL" id="JAANQT010000877">
    <property type="protein sequence ID" value="KAG1307823.1"/>
    <property type="molecule type" value="Genomic_DNA"/>
</dbReference>
<dbReference type="PRINTS" id="PR00392">
    <property type="entry name" value="PROFILIN"/>
</dbReference>
<evidence type="ECO:0000313" key="9">
    <source>
        <dbReference type="Proteomes" id="UP000716291"/>
    </source>
</evidence>
<accession>A0A9P7BSC5</accession>
<dbReference type="Gene3D" id="3.30.450.30">
    <property type="entry name" value="Dynein light chain 2a, cytoplasmic"/>
    <property type="match status" value="1"/>
</dbReference>
<evidence type="ECO:0000256" key="7">
    <source>
        <dbReference type="RuleBase" id="RU003909"/>
    </source>
</evidence>
<evidence type="ECO:0000256" key="3">
    <source>
        <dbReference type="ARBA" id="ARBA00022490"/>
    </source>
</evidence>
<comment type="subcellular location">
    <subcellularLocation>
        <location evidence="1">Cytoplasm</location>
        <location evidence="1">Cytoskeleton</location>
    </subcellularLocation>
</comment>
<evidence type="ECO:0000256" key="4">
    <source>
        <dbReference type="ARBA" id="ARBA00023203"/>
    </source>
</evidence>
<dbReference type="PANTHER" id="PTHR11604:SF0">
    <property type="entry name" value="PROFILIN"/>
    <property type="match status" value="1"/>
</dbReference>
<proteinExistence type="inferred from homology"/>
<evidence type="ECO:0000256" key="6">
    <source>
        <dbReference type="RuleBase" id="RU003908"/>
    </source>
</evidence>
<evidence type="ECO:0000256" key="5">
    <source>
        <dbReference type="ARBA" id="ARBA00023212"/>
    </source>
</evidence>
<dbReference type="PANTHER" id="PTHR11604">
    <property type="entry name" value="PROFILIN"/>
    <property type="match status" value="1"/>
</dbReference>
<dbReference type="PROSITE" id="PS00414">
    <property type="entry name" value="PROFILIN"/>
    <property type="match status" value="1"/>
</dbReference>
<dbReference type="InterPro" id="IPR005455">
    <property type="entry name" value="PFN_euk"/>
</dbReference>